<evidence type="ECO:0000313" key="3">
    <source>
        <dbReference type="Proteomes" id="UP000465810"/>
    </source>
</evidence>
<dbReference type="PANTHER" id="PTHR43792:SF1">
    <property type="entry name" value="N-ACETYLTRANSFERASE DOMAIN-CONTAINING PROTEIN"/>
    <property type="match status" value="1"/>
</dbReference>
<dbReference type="AlphaFoldDB" id="A0A7X4GCZ3"/>
<keyword evidence="3" id="KW-1185">Reference proteome</keyword>
<evidence type="ECO:0000313" key="2">
    <source>
        <dbReference type="EMBL" id="MYL96358.1"/>
    </source>
</evidence>
<name>A0A7X4GCZ3_9SPHN</name>
<accession>A0A7X4GCZ3</accession>
<dbReference type="InterPro" id="IPR000182">
    <property type="entry name" value="GNAT_dom"/>
</dbReference>
<dbReference type="EMBL" id="WVTD01000001">
    <property type="protein sequence ID" value="MYL96358.1"/>
    <property type="molecule type" value="Genomic_DNA"/>
</dbReference>
<dbReference type="GO" id="GO:0016747">
    <property type="term" value="F:acyltransferase activity, transferring groups other than amino-acyl groups"/>
    <property type="evidence" value="ECO:0007669"/>
    <property type="project" value="InterPro"/>
</dbReference>
<dbReference type="SUPFAM" id="SSF55729">
    <property type="entry name" value="Acyl-CoA N-acyltransferases (Nat)"/>
    <property type="match status" value="1"/>
</dbReference>
<protein>
    <submittedName>
        <fullName evidence="2">GNAT family N-acetyltransferase</fullName>
    </submittedName>
</protein>
<dbReference type="InterPro" id="IPR051531">
    <property type="entry name" value="N-acetyltransferase"/>
</dbReference>
<dbReference type="Proteomes" id="UP000465810">
    <property type="component" value="Unassembled WGS sequence"/>
</dbReference>
<dbReference type="Gene3D" id="3.40.630.30">
    <property type="match status" value="1"/>
</dbReference>
<feature type="domain" description="N-acetyltransferase" evidence="1">
    <location>
        <begin position="19"/>
        <end position="169"/>
    </location>
</feature>
<dbReference type="Pfam" id="PF13302">
    <property type="entry name" value="Acetyltransf_3"/>
    <property type="match status" value="1"/>
</dbReference>
<evidence type="ECO:0000259" key="1">
    <source>
        <dbReference type="PROSITE" id="PS51186"/>
    </source>
</evidence>
<dbReference type="InterPro" id="IPR016181">
    <property type="entry name" value="Acyl_CoA_acyltransferase"/>
</dbReference>
<gene>
    <name evidence="2" type="ORF">GR702_01035</name>
</gene>
<keyword evidence="2" id="KW-0808">Transferase</keyword>
<dbReference type="PANTHER" id="PTHR43792">
    <property type="entry name" value="GNAT FAMILY, PUTATIVE (AFU_ORTHOLOGUE AFUA_3G00765)-RELATED-RELATED"/>
    <property type="match status" value="1"/>
</dbReference>
<comment type="caution">
    <text evidence="2">The sequence shown here is derived from an EMBL/GenBank/DDBJ whole genome shotgun (WGS) entry which is preliminary data.</text>
</comment>
<sequence length="189" mass="20710">MFIRSERLFLRPGWSEDCADLLSLISDEAIVRNLANVPWPYTAEDARRFIELPQDRLLPRFLITVPGAQGARIVGGCGLSALDGETNLGYWIVPGEWGRGYASEAARAVLGLAHALGHRRIVASHYIDNAASGRVLEKVGFRRTGRVVERFSKGRGFASPSREYEVLFGSTGDSPEDWGGDDSMARCAA</sequence>
<organism evidence="2 3">
    <name type="scientific">Novosphingobium silvae</name>
    <dbReference type="NCBI Taxonomy" id="2692619"/>
    <lineage>
        <taxon>Bacteria</taxon>
        <taxon>Pseudomonadati</taxon>
        <taxon>Pseudomonadota</taxon>
        <taxon>Alphaproteobacteria</taxon>
        <taxon>Sphingomonadales</taxon>
        <taxon>Sphingomonadaceae</taxon>
        <taxon>Novosphingobium</taxon>
    </lineage>
</organism>
<dbReference type="RefSeq" id="WP_160984091.1">
    <property type="nucleotide sequence ID" value="NZ_WVTD01000001.1"/>
</dbReference>
<dbReference type="PROSITE" id="PS51186">
    <property type="entry name" value="GNAT"/>
    <property type="match status" value="1"/>
</dbReference>
<proteinExistence type="predicted"/>
<reference evidence="2 3" key="1">
    <citation type="submission" date="2019-12" db="EMBL/GenBank/DDBJ databases">
        <authorList>
            <person name="Feng G."/>
            <person name="Zhu H."/>
        </authorList>
    </citation>
    <scope>NUCLEOTIDE SEQUENCE [LARGE SCALE GENOMIC DNA]</scope>
    <source>
        <strain evidence="2 3">FGD1</strain>
    </source>
</reference>